<evidence type="ECO:0000259" key="12">
    <source>
        <dbReference type="Pfam" id="PF09976"/>
    </source>
</evidence>
<keyword evidence="4" id="KW-1000">Mitochondrion outer membrane</keyword>
<evidence type="ECO:0000256" key="10">
    <source>
        <dbReference type="PROSITE-ProRule" id="PRU00339"/>
    </source>
</evidence>
<evidence type="ECO:0000256" key="7">
    <source>
        <dbReference type="ARBA" id="ARBA00023128"/>
    </source>
</evidence>
<dbReference type="InterPro" id="IPR018704">
    <property type="entry name" value="SecYEG/CpoB_TPR"/>
</dbReference>
<keyword evidence="14" id="KW-1185">Reference proteome</keyword>
<dbReference type="AlphaFoldDB" id="A0A448ZSS3"/>
<dbReference type="GO" id="GO:0030943">
    <property type="term" value="F:mitochondrion targeting sequence binding"/>
    <property type="evidence" value="ECO:0007669"/>
    <property type="project" value="TreeGrafter"/>
</dbReference>
<dbReference type="InterPro" id="IPR011990">
    <property type="entry name" value="TPR-like_helical_dom_sf"/>
</dbReference>
<dbReference type="GO" id="GO:0045039">
    <property type="term" value="P:protein insertion into mitochondrial inner membrane"/>
    <property type="evidence" value="ECO:0007669"/>
    <property type="project" value="TreeGrafter"/>
</dbReference>
<feature type="compositionally biased region" description="Low complexity" evidence="11">
    <location>
        <begin position="53"/>
        <end position="64"/>
    </location>
</feature>
<organism evidence="13 14">
    <name type="scientific">Pseudo-nitzschia multistriata</name>
    <dbReference type="NCBI Taxonomy" id="183589"/>
    <lineage>
        <taxon>Eukaryota</taxon>
        <taxon>Sar</taxon>
        <taxon>Stramenopiles</taxon>
        <taxon>Ochrophyta</taxon>
        <taxon>Bacillariophyta</taxon>
        <taxon>Bacillariophyceae</taxon>
        <taxon>Bacillariophycidae</taxon>
        <taxon>Bacillariales</taxon>
        <taxon>Bacillariaceae</taxon>
        <taxon>Pseudo-nitzschia</taxon>
    </lineage>
</organism>
<keyword evidence="5 10" id="KW-0802">TPR repeat</keyword>
<dbReference type="GO" id="GO:0005741">
    <property type="term" value="C:mitochondrial outer membrane"/>
    <property type="evidence" value="ECO:0007669"/>
    <property type="project" value="UniProtKB-SubCell"/>
</dbReference>
<keyword evidence="3" id="KW-0677">Repeat</keyword>
<comment type="subcellular location">
    <subcellularLocation>
        <location evidence="1">Mitochondrion outer membrane</location>
        <topology evidence="1">Single-pass membrane protein</topology>
    </subcellularLocation>
</comment>
<evidence type="ECO:0000256" key="9">
    <source>
        <dbReference type="ARBA" id="ARBA00038030"/>
    </source>
</evidence>
<evidence type="ECO:0000256" key="5">
    <source>
        <dbReference type="ARBA" id="ARBA00022803"/>
    </source>
</evidence>
<evidence type="ECO:0000256" key="3">
    <source>
        <dbReference type="ARBA" id="ARBA00022737"/>
    </source>
</evidence>
<feature type="region of interest" description="Disordered" evidence="11">
    <location>
        <begin position="33"/>
        <end position="91"/>
    </location>
</feature>
<evidence type="ECO:0000313" key="14">
    <source>
        <dbReference type="Proteomes" id="UP000291116"/>
    </source>
</evidence>
<feature type="repeat" description="TPR" evidence="10">
    <location>
        <begin position="395"/>
        <end position="428"/>
    </location>
</feature>
<evidence type="ECO:0000256" key="2">
    <source>
        <dbReference type="ARBA" id="ARBA00022692"/>
    </source>
</evidence>
<comment type="similarity">
    <text evidence="9">Belongs to the Tom70 family.</text>
</comment>
<evidence type="ECO:0000256" key="6">
    <source>
        <dbReference type="ARBA" id="ARBA00022989"/>
    </source>
</evidence>
<dbReference type="Gene3D" id="1.25.40.10">
    <property type="entry name" value="Tetratricopeptide repeat domain"/>
    <property type="match status" value="2"/>
</dbReference>
<feature type="domain" description="Ancillary SecYEG translocon subunit/Cell division coordinator CpoB TPR" evidence="12">
    <location>
        <begin position="407"/>
        <end position="538"/>
    </location>
</feature>
<feature type="compositionally biased region" description="Basic and acidic residues" evidence="11">
    <location>
        <begin position="36"/>
        <end position="52"/>
    </location>
</feature>
<protein>
    <recommendedName>
        <fullName evidence="12">Ancillary SecYEG translocon subunit/Cell division coordinator CpoB TPR domain-containing protein</fullName>
    </recommendedName>
</protein>
<evidence type="ECO:0000256" key="8">
    <source>
        <dbReference type="ARBA" id="ARBA00023136"/>
    </source>
</evidence>
<dbReference type="SUPFAM" id="SSF48452">
    <property type="entry name" value="TPR-like"/>
    <property type="match status" value="2"/>
</dbReference>
<reference evidence="13 14" key="1">
    <citation type="submission" date="2019-01" db="EMBL/GenBank/DDBJ databases">
        <authorList>
            <person name="Ferrante I. M."/>
        </authorList>
    </citation>
    <scope>NUCLEOTIDE SEQUENCE [LARGE SCALE GENOMIC DNA]</scope>
    <source>
        <strain evidence="13 14">B856</strain>
    </source>
</reference>
<dbReference type="PROSITE" id="PS50005">
    <property type="entry name" value="TPR"/>
    <property type="match status" value="2"/>
</dbReference>
<dbReference type="EMBL" id="CAACVS010000688">
    <property type="protein sequence ID" value="VEU45107.1"/>
    <property type="molecule type" value="Genomic_DNA"/>
</dbReference>
<evidence type="ECO:0000256" key="1">
    <source>
        <dbReference type="ARBA" id="ARBA00004572"/>
    </source>
</evidence>
<dbReference type="PANTHER" id="PTHR46208:SF1">
    <property type="entry name" value="MITOCHONDRIAL IMPORT RECEPTOR SUBUNIT TOM70"/>
    <property type="match status" value="1"/>
</dbReference>
<keyword evidence="7" id="KW-0496">Mitochondrion</keyword>
<dbReference type="Pfam" id="PF09976">
    <property type="entry name" value="TPR_21"/>
    <property type="match status" value="1"/>
</dbReference>
<name>A0A448ZSS3_9STRA</name>
<gene>
    <name evidence="13" type="ORF">PSNMU_V1.4_AUG-EV-PASAV3_0122590</name>
</gene>
<dbReference type="GO" id="GO:0008320">
    <property type="term" value="F:protein transmembrane transporter activity"/>
    <property type="evidence" value="ECO:0007669"/>
    <property type="project" value="TreeGrafter"/>
</dbReference>
<dbReference type="SMART" id="SM00028">
    <property type="entry name" value="TPR"/>
    <property type="match status" value="7"/>
</dbReference>
<evidence type="ECO:0000313" key="13">
    <source>
        <dbReference type="EMBL" id="VEU45107.1"/>
    </source>
</evidence>
<dbReference type="GO" id="GO:0030150">
    <property type="term" value="P:protein import into mitochondrial matrix"/>
    <property type="evidence" value="ECO:0007669"/>
    <property type="project" value="TreeGrafter"/>
</dbReference>
<evidence type="ECO:0000256" key="11">
    <source>
        <dbReference type="SAM" id="MobiDB-lite"/>
    </source>
</evidence>
<evidence type="ECO:0000256" key="4">
    <source>
        <dbReference type="ARBA" id="ARBA00022787"/>
    </source>
</evidence>
<keyword evidence="8" id="KW-0472">Membrane</keyword>
<proteinExistence type="inferred from homology"/>
<dbReference type="Proteomes" id="UP000291116">
    <property type="component" value="Unassembled WGS sequence"/>
</dbReference>
<dbReference type="PANTHER" id="PTHR46208">
    <property type="entry name" value="MITOCHONDRIAL IMPORT RECEPTOR SUBUNIT TOM70"/>
    <property type="match status" value="1"/>
</dbReference>
<sequence>MPSRSNKTTQLLVASLVAAATISLAIYFASTPATAESKKDDKTSDDGEEKKSTNPTTPSANSTSRGSSGEKAAGDDTPKRSNVTDEKELHSKIEELDRKGKALFKNKQYLQAASTFSEALDYIETHTDSTTQGSSLNKQIVTLINNRSAMYEKGNLPELAVEDCNKILEVYDITHTKARQRKCRILENKMSNYYQALVECCALQLQYMQQHRDQLRMGLPPSAPPPVQQEKLEELVQKLIPEHLDAYDKKILKRMKENPQLPSDYTLSQLLKSYTGFNAWMAKAAKDGEASEMKKKVEELQAKSMTDAAAIGDIASLWLKIGRRHIFDGNYALAREAILTGYALVEDDEMIQNVMEGDDFVRLLEWTGMVKHWAYELDGAVTCYRKCAELEPINAEVMVKQAGVLMDATKHEEALELFDKALAIDPDAVDALLHRANLRMIQADLDSAKKDLERCIELRPDYVMARLRLAAVLTSTNDAAGANKQLEAAAKVAPESSDVLSYKGELLFTQNDLPGAKEQFEKAMRLEPKNPTPYVNTALAVLNIPPEPGKQLEIANEACTLLEKAIEVDPQFQAAYVQLGQLKLGMATDLNTAREVVELYEKGLNTCRTKEEMKDLMGMKLLTQAQVDGATAMKMETFSQ</sequence>
<keyword evidence="2" id="KW-0812">Transmembrane</keyword>
<dbReference type="OrthoDB" id="2942533at2759"/>
<keyword evidence="6" id="KW-1133">Transmembrane helix</keyword>
<feature type="compositionally biased region" description="Basic and acidic residues" evidence="11">
    <location>
        <begin position="72"/>
        <end position="91"/>
    </location>
</feature>
<dbReference type="InterPro" id="IPR019734">
    <property type="entry name" value="TPR_rpt"/>
</dbReference>
<feature type="repeat" description="TPR" evidence="10">
    <location>
        <begin position="497"/>
        <end position="530"/>
    </location>
</feature>
<accession>A0A448ZSS3</accession>